<gene>
    <name evidence="2" type="ORF">ACEN34_05085</name>
</gene>
<proteinExistence type="predicted"/>
<evidence type="ECO:0000313" key="3">
    <source>
        <dbReference type="Proteomes" id="UP001625389"/>
    </source>
</evidence>
<sequence>MNNALVLAGELMVFGMVGIFLVLGLLYIISQVLIKIFPAK</sequence>
<dbReference type="Proteomes" id="UP001625389">
    <property type="component" value="Unassembled WGS sequence"/>
</dbReference>
<comment type="caution">
    <text evidence="2">The sequence shown here is derived from an EMBL/GenBank/DDBJ whole genome shotgun (WGS) entry which is preliminary data.</text>
</comment>
<protein>
    <submittedName>
        <fullName evidence="2">OadG-related small transporter subunit</fullName>
    </submittedName>
</protein>
<organism evidence="2 3">
    <name type="scientific">Loigolactobacillus zhaoyuanensis</name>
    <dbReference type="NCBI Taxonomy" id="2486017"/>
    <lineage>
        <taxon>Bacteria</taxon>
        <taxon>Bacillati</taxon>
        <taxon>Bacillota</taxon>
        <taxon>Bacilli</taxon>
        <taxon>Lactobacillales</taxon>
        <taxon>Lactobacillaceae</taxon>
        <taxon>Loigolactobacillus</taxon>
    </lineage>
</organism>
<evidence type="ECO:0000256" key="1">
    <source>
        <dbReference type="SAM" id="Phobius"/>
    </source>
</evidence>
<keyword evidence="3" id="KW-1185">Reference proteome</keyword>
<feature type="transmembrane region" description="Helical" evidence="1">
    <location>
        <begin position="12"/>
        <end position="34"/>
    </location>
</feature>
<dbReference type="EMBL" id="JBGQPK010000014">
    <property type="protein sequence ID" value="MFL2028988.1"/>
    <property type="molecule type" value="Genomic_DNA"/>
</dbReference>
<keyword evidence="1" id="KW-1133">Transmembrane helix</keyword>
<dbReference type="NCBIfam" id="NF040909">
    <property type="entry name" value="OadG_rel_small"/>
    <property type="match status" value="1"/>
</dbReference>
<evidence type="ECO:0000313" key="2">
    <source>
        <dbReference type="EMBL" id="MFL2028988.1"/>
    </source>
</evidence>
<keyword evidence="1" id="KW-0812">Transmembrane</keyword>
<keyword evidence="1" id="KW-0472">Membrane</keyword>
<accession>A0ABW8UBB0</accession>
<dbReference type="RefSeq" id="WP_386794736.1">
    <property type="nucleotide sequence ID" value="NZ_JBGQPK010000014.1"/>
</dbReference>
<name>A0ABW8UBB0_9LACO</name>
<reference evidence="2 3" key="1">
    <citation type="submission" date="2024-08" db="EMBL/GenBank/DDBJ databases">
        <authorList>
            <person name="Arias E."/>
        </authorList>
    </citation>
    <scope>NUCLEOTIDE SEQUENCE [LARGE SCALE GENOMIC DNA]</scope>
    <source>
        <strain evidence="2 3">FAM 25317</strain>
    </source>
</reference>